<dbReference type="PROSITE" id="PS50887">
    <property type="entry name" value="GGDEF"/>
    <property type="match status" value="1"/>
</dbReference>
<dbReference type="PANTHER" id="PTHR45138:SF9">
    <property type="entry name" value="DIGUANYLATE CYCLASE DGCM-RELATED"/>
    <property type="match status" value="1"/>
</dbReference>
<evidence type="ECO:0000313" key="4">
    <source>
        <dbReference type="EMBL" id="MBU9737458.1"/>
    </source>
</evidence>
<dbReference type="InterPro" id="IPR050469">
    <property type="entry name" value="Diguanylate_Cyclase"/>
</dbReference>
<dbReference type="GO" id="GO:0052621">
    <property type="term" value="F:diguanylate cyclase activity"/>
    <property type="evidence" value="ECO:0007669"/>
    <property type="project" value="TreeGrafter"/>
</dbReference>
<dbReference type="AlphaFoldDB" id="A0A949K6Z0"/>
<dbReference type="Pfam" id="PF00990">
    <property type="entry name" value="GGDEF"/>
    <property type="match status" value="1"/>
</dbReference>
<feature type="transmembrane region" description="Helical" evidence="2">
    <location>
        <begin position="91"/>
        <end position="115"/>
    </location>
</feature>
<reference evidence="4" key="1">
    <citation type="submission" date="2021-06" db="EMBL/GenBank/DDBJ databases">
        <title>Description of novel taxa of the family Lachnospiraceae.</title>
        <authorList>
            <person name="Chaplin A.V."/>
            <person name="Sokolova S.R."/>
            <person name="Pikina A.P."/>
            <person name="Korzhanova M."/>
            <person name="Belova V."/>
            <person name="Korostin D."/>
            <person name="Efimov B.A."/>
        </authorList>
    </citation>
    <scope>NUCLEOTIDE SEQUENCE</scope>
    <source>
        <strain evidence="4">ASD5720</strain>
    </source>
</reference>
<name>A0A949K6Z0_9FIRM</name>
<keyword evidence="2" id="KW-1133">Transmembrane helix</keyword>
<dbReference type="EMBL" id="JAHQCW010000020">
    <property type="protein sequence ID" value="MBU9737458.1"/>
    <property type="molecule type" value="Genomic_DNA"/>
</dbReference>
<dbReference type="NCBIfam" id="TIGR00254">
    <property type="entry name" value="GGDEF"/>
    <property type="match status" value="1"/>
</dbReference>
<dbReference type="InterPro" id="IPR043128">
    <property type="entry name" value="Rev_trsase/Diguanyl_cyclase"/>
</dbReference>
<evidence type="ECO:0000259" key="3">
    <source>
        <dbReference type="PROSITE" id="PS50887"/>
    </source>
</evidence>
<comment type="caution">
    <text evidence="4">The sequence shown here is derived from an EMBL/GenBank/DDBJ whole genome shotgun (WGS) entry which is preliminary data.</text>
</comment>
<feature type="transmembrane region" description="Helical" evidence="2">
    <location>
        <begin position="6"/>
        <end position="26"/>
    </location>
</feature>
<keyword evidence="2" id="KW-0472">Membrane</keyword>
<feature type="coiled-coil region" evidence="1">
    <location>
        <begin position="228"/>
        <end position="255"/>
    </location>
</feature>
<keyword evidence="1" id="KW-0175">Coiled coil</keyword>
<feature type="transmembrane region" description="Helical" evidence="2">
    <location>
        <begin position="169"/>
        <end position="188"/>
    </location>
</feature>
<dbReference type="Proteomes" id="UP000712157">
    <property type="component" value="Unassembled WGS sequence"/>
</dbReference>
<sequence>MPFPIYIGWGLLAPVCLSLFYGSLSYPAMKALGYQPNHSVRYRISVYLFPMLLFLGWGMFNIPLPLVYILAFLEKVFRIDRKNMGHTKELILVNLSHLTSMALHMILIGVFSLILRMPMNELLRQPFWRILTICSVLAANSLLTLLIPHTDIVGEVFRTQAESAEVRPFLIFLWFCNAFLLVDSVLCISSIDWRLLPLFLVGSTVLLEFYLIRFLKHLYNLLKEHYVEEEHRSLMKKLEQQKQDAAKLRSRSERDPMTKVFTRRYVLEQTEFLLKAKKPFSFVYLDLDHLKQINDKEGHEAGDLYISRFAEEFSRMLRKTDIFSRVGGDEFVVLLPGCEEEKAAERMEAIRSRLSEEFHPPYSFSYGIFYVSGRNAHSVEQIFRSADLAMYQDKQARES</sequence>
<dbReference type="SUPFAM" id="SSF55073">
    <property type="entry name" value="Nucleotide cyclase"/>
    <property type="match status" value="1"/>
</dbReference>
<feature type="domain" description="GGDEF" evidence="3">
    <location>
        <begin position="278"/>
        <end position="399"/>
    </location>
</feature>
<feature type="transmembrane region" description="Helical" evidence="2">
    <location>
        <begin position="127"/>
        <end position="149"/>
    </location>
</feature>
<proteinExistence type="predicted"/>
<dbReference type="SMART" id="SM00267">
    <property type="entry name" value="GGDEF"/>
    <property type="match status" value="1"/>
</dbReference>
<dbReference type="RefSeq" id="WP_238721983.1">
    <property type="nucleotide sequence ID" value="NZ_JAHQCW010000020.1"/>
</dbReference>
<gene>
    <name evidence="4" type="ORF">KTH89_12985</name>
</gene>
<organism evidence="4 5">
    <name type="scientific">Diplocloster agilis</name>
    <dbReference type="NCBI Taxonomy" id="2850323"/>
    <lineage>
        <taxon>Bacteria</taxon>
        <taxon>Bacillati</taxon>
        <taxon>Bacillota</taxon>
        <taxon>Clostridia</taxon>
        <taxon>Lachnospirales</taxon>
        <taxon>Lachnospiraceae</taxon>
        <taxon>Diplocloster</taxon>
    </lineage>
</organism>
<dbReference type="InterPro" id="IPR000160">
    <property type="entry name" value="GGDEF_dom"/>
</dbReference>
<evidence type="ECO:0000256" key="2">
    <source>
        <dbReference type="SAM" id="Phobius"/>
    </source>
</evidence>
<evidence type="ECO:0000256" key="1">
    <source>
        <dbReference type="SAM" id="Coils"/>
    </source>
</evidence>
<feature type="transmembrane region" description="Helical" evidence="2">
    <location>
        <begin position="195"/>
        <end position="215"/>
    </location>
</feature>
<evidence type="ECO:0000313" key="5">
    <source>
        <dbReference type="Proteomes" id="UP000712157"/>
    </source>
</evidence>
<dbReference type="InterPro" id="IPR029787">
    <property type="entry name" value="Nucleotide_cyclase"/>
</dbReference>
<feature type="transmembrane region" description="Helical" evidence="2">
    <location>
        <begin position="47"/>
        <end position="71"/>
    </location>
</feature>
<accession>A0A949K6Z0</accession>
<keyword evidence="2" id="KW-0812">Transmembrane</keyword>
<dbReference type="CDD" id="cd01949">
    <property type="entry name" value="GGDEF"/>
    <property type="match status" value="1"/>
</dbReference>
<keyword evidence="5" id="KW-1185">Reference proteome</keyword>
<dbReference type="PANTHER" id="PTHR45138">
    <property type="entry name" value="REGULATORY COMPONENTS OF SENSORY TRANSDUCTION SYSTEM"/>
    <property type="match status" value="1"/>
</dbReference>
<dbReference type="Gene3D" id="3.30.70.270">
    <property type="match status" value="1"/>
</dbReference>
<protein>
    <submittedName>
        <fullName evidence="4">GGDEF domain-containing protein</fullName>
    </submittedName>
</protein>